<reference evidence="1 2" key="1">
    <citation type="submission" date="2007-08" db="EMBL/GenBank/DDBJ databases">
        <authorList>
            <person name="Fulton L."/>
            <person name="Clifton S."/>
            <person name="Fulton B."/>
            <person name="Xu J."/>
            <person name="Minx P."/>
            <person name="Pepin K.H."/>
            <person name="Johnson M."/>
            <person name="Thiruvilangam P."/>
            <person name="Bhonagiri V."/>
            <person name="Nash W.E."/>
            <person name="Mardis E.R."/>
            <person name="Wilson R.K."/>
        </authorList>
    </citation>
    <scope>NUCLEOTIDE SEQUENCE [LARGE SCALE GENOMIC DNA]</scope>
    <source>
        <strain evidence="2">ATCC BAA-613 / DSM 15670 / CCUG 46953 / JCM 12243 / WAL 16351</strain>
    </source>
</reference>
<evidence type="ECO:0000313" key="2">
    <source>
        <dbReference type="Proteomes" id="UP000005396"/>
    </source>
</evidence>
<comment type="caution">
    <text evidence="1">The sequence shown here is derived from an EMBL/GenBank/DDBJ whole genome shotgun (WGS) entry which is preliminary data.</text>
</comment>
<organism evidence="1 2">
    <name type="scientific">Enterocloster bolteae (strain ATCC BAA-613 / DSM 15670 / CCUG 46953 / JCM 12243 / WAL 16351)</name>
    <name type="common">Clostridium bolteae</name>
    <dbReference type="NCBI Taxonomy" id="411902"/>
    <lineage>
        <taxon>Bacteria</taxon>
        <taxon>Bacillati</taxon>
        <taxon>Bacillota</taxon>
        <taxon>Clostridia</taxon>
        <taxon>Lachnospirales</taxon>
        <taxon>Lachnospiraceae</taxon>
        <taxon>Enterocloster</taxon>
    </lineage>
</organism>
<sequence>MMKHVFADILYFHPFLWGEPVRLIIVPHRLRDKYIKSKL</sequence>
<dbReference type="Proteomes" id="UP000005396">
    <property type="component" value="Unassembled WGS sequence"/>
</dbReference>
<evidence type="ECO:0000313" key="1">
    <source>
        <dbReference type="EMBL" id="EDP13044.1"/>
    </source>
</evidence>
<dbReference type="HOGENOM" id="CLU_3307303_0_0_9"/>
<gene>
    <name evidence="1" type="ORF">CLOBOL_06676</name>
</gene>
<reference evidence="1 2" key="2">
    <citation type="submission" date="2007-09" db="EMBL/GenBank/DDBJ databases">
        <title>Draft genome sequence of Clostridium bolteae (ATCC BAA-613).</title>
        <authorList>
            <person name="Sudarsanam P."/>
            <person name="Ley R."/>
            <person name="Guruge J."/>
            <person name="Turnbaugh P.J."/>
            <person name="Mahowald M."/>
            <person name="Liep D."/>
            <person name="Gordon J."/>
        </authorList>
    </citation>
    <scope>NUCLEOTIDE SEQUENCE [LARGE SCALE GENOMIC DNA]</scope>
    <source>
        <strain evidence="2">ATCC BAA-613 / DSM 15670 / CCUG 46953 / JCM 12243 / WAL 16351</strain>
    </source>
</reference>
<proteinExistence type="predicted"/>
<dbReference type="PaxDb" id="411902-CLOBOL_06676"/>
<protein>
    <submittedName>
        <fullName evidence="1">Uncharacterized protein</fullName>
    </submittedName>
</protein>
<dbReference type="AlphaFoldDB" id="A8S3N5"/>
<dbReference type="EMBL" id="ABCC02000057">
    <property type="protein sequence ID" value="EDP13044.1"/>
    <property type="molecule type" value="Genomic_DNA"/>
</dbReference>
<name>A8S3N5_ENTBW</name>
<accession>A8S3N5</accession>